<keyword evidence="2" id="KW-1185">Reference proteome</keyword>
<accession>A0A482VBI5</accession>
<evidence type="ECO:0000313" key="2">
    <source>
        <dbReference type="Proteomes" id="UP000292052"/>
    </source>
</evidence>
<organism evidence="1 2">
    <name type="scientific">Asbolus verrucosus</name>
    <name type="common">Desert ironclad beetle</name>
    <dbReference type="NCBI Taxonomy" id="1661398"/>
    <lineage>
        <taxon>Eukaryota</taxon>
        <taxon>Metazoa</taxon>
        <taxon>Ecdysozoa</taxon>
        <taxon>Arthropoda</taxon>
        <taxon>Hexapoda</taxon>
        <taxon>Insecta</taxon>
        <taxon>Pterygota</taxon>
        <taxon>Neoptera</taxon>
        <taxon>Endopterygota</taxon>
        <taxon>Coleoptera</taxon>
        <taxon>Polyphaga</taxon>
        <taxon>Cucujiformia</taxon>
        <taxon>Tenebrionidae</taxon>
        <taxon>Pimeliinae</taxon>
        <taxon>Asbolus</taxon>
    </lineage>
</organism>
<name>A0A482VBI5_ASBVE</name>
<sequence>MAAHQCYACGPEEELDCNNFDPNNKSFIKECPPNTSCEIKAYGNTLERSCSEMMVQDCKIANKIRYCYCVMHLCNDKMNFSDDEDLTEGSGIPVNPVIINTNQNEQQKTSNLSNQSNHIQFCLYSTYISILALLCN</sequence>
<protein>
    <submittedName>
        <fullName evidence="1">Uncharacterized protein</fullName>
    </submittedName>
</protein>
<feature type="non-terminal residue" evidence="1">
    <location>
        <position position="136"/>
    </location>
</feature>
<dbReference type="Proteomes" id="UP000292052">
    <property type="component" value="Unassembled WGS sequence"/>
</dbReference>
<dbReference type="AlphaFoldDB" id="A0A482VBI5"/>
<proteinExistence type="predicted"/>
<evidence type="ECO:0000313" key="1">
    <source>
        <dbReference type="EMBL" id="RZB40627.1"/>
    </source>
</evidence>
<comment type="caution">
    <text evidence="1">The sequence shown here is derived from an EMBL/GenBank/DDBJ whole genome shotgun (WGS) entry which is preliminary data.</text>
</comment>
<dbReference type="OrthoDB" id="6781779at2759"/>
<gene>
    <name evidence="1" type="ORF">BDFB_000310</name>
</gene>
<reference evidence="1 2" key="1">
    <citation type="submission" date="2017-03" db="EMBL/GenBank/DDBJ databases">
        <title>Genome of the blue death feigning beetle - Asbolus verrucosus.</title>
        <authorList>
            <person name="Rider S.D."/>
        </authorList>
    </citation>
    <scope>NUCLEOTIDE SEQUENCE [LARGE SCALE GENOMIC DNA]</scope>
    <source>
        <strain evidence="1">Butters</strain>
        <tissue evidence="1">Head and leg muscle</tissue>
    </source>
</reference>
<dbReference type="EMBL" id="QDEB01117242">
    <property type="protein sequence ID" value="RZB40627.1"/>
    <property type="molecule type" value="Genomic_DNA"/>
</dbReference>